<reference evidence="9" key="2">
    <citation type="submission" date="2025-09" db="UniProtKB">
        <authorList>
            <consortium name="Ensembl"/>
        </authorList>
    </citation>
    <scope>IDENTIFICATION</scope>
</reference>
<dbReference type="GeneTree" id="ENSGT00940000158358"/>
<proteinExistence type="inferred from homology"/>
<dbReference type="SUPFAM" id="SSF101912">
    <property type="entry name" value="Sema domain"/>
    <property type="match status" value="1"/>
</dbReference>
<sequence length="592" mass="66553">MKRTLLPGDQTSVQILPGGEPDTVTAVGPKHLISLNFKNPLQAPVQRTLLWKDCIISKTSTTDCDFNITAVQKREEGDQAYVCGTNGRETLCCDVILSAPSPECRTSEKMRSIQGSIRKFIMKEGEPSVFVESETNADLYTTYSGSQENVGVHKFGTNRVGPANHNKEQHYVGLVISRQAEDPSQDKVFAFYKEKNRDSDLYSGMWLPFVSQVCMSDRGGPKKHMQYIWTSQMNARLYCGDPDSKQHFSELVHVAAVHAEHWQDSRVYALFQNEWGMSAVCVYRVKDFHNIFTNSPFKGGSAGSQVDRRRACVPDSTAISLDVLKSIEENSEMEEWVKPADSSRPLVFDRHRYTHISVDKRNQRHPVLFLSLHNGAIHKVTQSQNQTFVIAEYETFKHNTSILNMILNQNSMKLYAASRSELVQVDVTNCAQYGDRCEDCVLARDPNCGWALNRCVPVTLDSLQDVAQGKHDICPTFSKLQDPGLGESDAVQDVPYKSKYFLQCPVSSLHAEYTWLHPKGSKSCSLKEQECLLLIHSMSPEQDGTYTCESEEKGYKKVVVKYQLKLQNGAAGHSPRLLLCVCLMAVLLVLNK</sequence>
<feature type="domain" description="Ig-like" evidence="7">
    <location>
        <begin position="475"/>
        <end position="559"/>
    </location>
</feature>
<dbReference type="GO" id="GO:0005886">
    <property type="term" value="C:plasma membrane"/>
    <property type="evidence" value="ECO:0007669"/>
    <property type="project" value="TreeGrafter"/>
</dbReference>
<dbReference type="InterPro" id="IPR001627">
    <property type="entry name" value="Semap_dom"/>
</dbReference>
<dbReference type="Pfam" id="PF01403">
    <property type="entry name" value="Sema"/>
    <property type="match status" value="1"/>
</dbReference>
<protein>
    <submittedName>
        <fullName evidence="9">Semaphorin-7A-like</fullName>
    </submittedName>
</protein>
<comment type="caution">
    <text evidence="6">Lacks conserved residue(s) required for the propagation of feature annotation.</text>
</comment>
<dbReference type="GO" id="GO:0005615">
    <property type="term" value="C:extracellular space"/>
    <property type="evidence" value="ECO:0007669"/>
    <property type="project" value="TreeGrafter"/>
</dbReference>
<dbReference type="SUPFAM" id="SSF103575">
    <property type="entry name" value="Plexin repeat"/>
    <property type="match status" value="1"/>
</dbReference>
<comment type="similarity">
    <text evidence="2">Belongs to the semaphorin family.</text>
</comment>
<evidence type="ECO:0000256" key="3">
    <source>
        <dbReference type="ARBA" id="ARBA00023136"/>
    </source>
</evidence>
<evidence type="ECO:0000259" key="7">
    <source>
        <dbReference type="PROSITE" id="PS50835"/>
    </source>
</evidence>
<evidence type="ECO:0000256" key="1">
    <source>
        <dbReference type="ARBA" id="ARBA00004370"/>
    </source>
</evidence>
<accession>A0A3Q3FN80</accession>
<dbReference type="GO" id="GO:0001755">
    <property type="term" value="P:neural crest cell migration"/>
    <property type="evidence" value="ECO:0007669"/>
    <property type="project" value="TreeGrafter"/>
</dbReference>
<dbReference type="FunFam" id="2.60.40.10:FF:001170">
    <property type="entry name" value="Sema domain, immunoglobulin domain (Ig), short basic domain, secreted, (Semaphorin) 3F"/>
    <property type="match status" value="1"/>
</dbReference>
<evidence type="ECO:0000256" key="2">
    <source>
        <dbReference type="ARBA" id="ARBA00009492"/>
    </source>
</evidence>
<dbReference type="GO" id="GO:0007411">
    <property type="term" value="P:axon guidance"/>
    <property type="evidence" value="ECO:0007669"/>
    <property type="project" value="TreeGrafter"/>
</dbReference>
<dbReference type="Ensembl" id="ENSLBET00000022072.1">
    <property type="protein sequence ID" value="ENSLBEP00000020944.1"/>
    <property type="gene ID" value="ENSLBEG00000016104.1"/>
</dbReference>
<dbReference type="Pfam" id="PF01437">
    <property type="entry name" value="PSI"/>
    <property type="match status" value="1"/>
</dbReference>
<dbReference type="PROSITE" id="PS51004">
    <property type="entry name" value="SEMA"/>
    <property type="match status" value="1"/>
</dbReference>
<dbReference type="GO" id="GO:0030335">
    <property type="term" value="P:positive regulation of cell migration"/>
    <property type="evidence" value="ECO:0007669"/>
    <property type="project" value="TreeGrafter"/>
</dbReference>
<dbReference type="Gene3D" id="3.30.1680.10">
    <property type="entry name" value="ligand-binding face of the semaphorins, domain 2"/>
    <property type="match status" value="1"/>
</dbReference>
<dbReference type="Gene3D" id="2.130.10.10">
    <property type="entry name" value="YVTN repeat-like/Quinoprotein amine dehydrogenase"/>
    <property type="match status" value="1"/>
</dbReference>
<evidence type="ECO:0000256" key="6">
    <source>
        <dbReference type="PROSITE-ProRule" id="PRU00352"/>
    </source>
</evidence>
<dbReference type="InterPro" id="IPR016201">
    <property type="entry name" value="PSI"/>
</dbReference>
<dbReference type="GO" id="GO:0043931">
    <property type="term" value="P:ossification involved in bone maturation"/>
    <property type="evidence" value="ECO:0007669"/>
    <property type="project" value="TreeGrafter"/>
</dbReference>
<evidence type="ECO:0000256" key="5">
    <source>
        <dbReference type="ARBA" id="ARBA00023180"/>
    </source>
</evidence>
<dbReference type="PANTHER" id="PTHR11036:SF144">
    <property type="entry name" value="SEMAPHORIN-7A-LIKE"/>
    <property type="match status" value="1"/>
</dbReference>
<dbReference type="AlphaFoldDB" id="A0A3Q3FN80"/>
<dbReference type="InterPro" id="IPR036179">
    <property type="entry name" value="Ig-like_dom_sf"/>
</dbReference>
<dbReference type="SUPFAM" id="SSF48726">
    <property type="entry name" value="Immunoglobulin"/>
    <property type="match status" value="1"/>
</dbReference>
<dbReference type="STRING" id="56723.ENSLBEP00000020944"/>
<dbReference type="InterPro" id="IPR015943">
    <property type="entry name" value="WD40/YVTN_repeat-like_dom_sf"/>
</dbReference>
<dbReference type="InterPro" id="IPR036352">
    <property type="entry name" value="Semap_dom_sf"/>
</dbReference>
<feature type="domain" description="Sema" evidence="8">
    <location>
        <begin position="1"/>
        <end position="427"/>
    </location>
</feature>
<evidence type="ECO:0000259" key="8">
    <source>
        <dbReference type="PROSITE" id="PS51004"/>
    </source>
</evidence>
<dbReference type="Proteomes" id="UP000261660">
    <property type="component" value="Unplaced"/>
</dbReference>
<dbReference type="GO" id="GO:0000122">
    <property type="term" value="P:negative regulation of transcription by RNA polymerase II"/>
    <property type="evidence" value="ECO:0007669"/>
    <property type="project" value="TreeGrafter"/>
</dbReference>
<dbReference type="PROSITE" id="PS50835">
    <property type="entry name" value="IG_LIKE"/>
    <property type="match status" value="1"/>
</dbReference>
<keyword evidence="5" id="KW-0325">Glycoprotein</keyword>
<evidence type="ECO:0000256" key="4">
    <source>
        <dbReference type="ARBA" id="ARBA00023157"/>
    </source>
</evidence>
<reference evidence="9" key="1">
    <citation type="submission" date="2025-08" db="UniProtKB">
        <authorList>
            <consortium name="Ensembl"/>
        </authorList>
    </citation>
    <scope>IDENTIFICATION</scope>
</reference>
<dbReference type="GO" id="GO:0030215">
    <property type="term" value="F:semaphorin receptor binding"/>
    <property type="evidence" value="ECO:0007669"/>
    <property type="project" value="InterPro"/>
</dbReference>
<dbReference type="InterPro" id="IPR002165">
    <property type="entry name" value="Plexin_repeat"/>
</dbReference>
<keyword evidence="10" id="KW-1185">Reference proteome</keyword>
<dbReference type="InterPro" id="IPR027231">
    <property type="entry name" value="Semaphorin"/>
</dbReference>
<dbReference type="GO" id="GO:0071526">
    <property type="term" value="P:semaphorin-plexin signaling pathway"/>
    <property type="evidence" value="ECO:0007669"/>
    <property type="project" value="TreeGrafter"/>
</dbReference>
<keyword evidence="4" id="KW-1015">Disulfide bond</keyword>
<organism evidence="9 10">
    <name type="scientific">Labrus bergylta</name>
    <name type="common">ballan wrasse</name>
    <dbReference type="NCBI Taxonomy" id="56723"/>
    <lineage>
        <taxon>Eukaryota</taxon>
        <taxon>Metazoa</taxon>
        <taxon>Chordata</taxon>
        <taxon>Craniata</taxon>
        <taxon>Vertebrata</taxon>
        <taxon>Euteleostomi</taxon>
        <taxon>Actinopterygii</taxon>
        <taxon>Neopterygii</taxon>
        <taxon>Teleostei</taxon>
        <taxon>Neoteleostei</taxon>
        <taxon>Acanthomorphata</taxon>
        <taxon>Eupercaria</taxon>
        <taxon>Labriformes</taxon>
        <taxon>Labridae</taxon>
        <taxon>Labrus</taxon>
    </lineage>
</organism>
<dbReference type="SMART" id="SM00630">
    <property type="entry name" value="Sema"/>
    <property type="match status" value="1"/>
</dbReference>
<evidence type="ECO:0000313" key="9">
    <source>
        <dbReference type="Ensembl" id="ENSLBEP00000020944.1"/>
    </source>
</evidence>
<dbReference type="PANTHER" id="PTHR11036">
    <property type="entry name" value="SEMAPHORIN"/>
    <property type="match status" value="1"/>
</dbReference>
<comment type="subcellular location">
    <subcellularLocation>
        <location evidence="1">Membrane</location>
    </subcellularLocation>
</comment>
<dbReference type="GO" id="GO:0045499">
    <property type="term" value="F:chemorepellent activity"/>
    <property type="evidence" value="ECO:0007669"/>
    <property type="project" value="TreeGrafter"/>
</dbReference>
<dbReference type="InterPro" id="IPR013783">
    <property type="entry name" value="Ig-like_fold"/>
</dbReference>
<dbReference type="SMART" id="SM00423">
    <property type="entry name" value="PSI"/>
    <property type="match status" value="1"/>
</dbReference>
<evidence type="ECO:0000313" key="10">
    <source>
        <dbReference type="Proteomes" id="UP000261660"/>
    </source>
</evidence>
<keyword evidence="3" id="KW-0472">Membrane</keyword>
<dbReference type="Gene3D" id="2.60.40.10">
    <property type="entry name" value="Immunoglobulins"/>
    <property type="match status" value="1"/>
</dbReference>
<dbReference type="InParanoid" id="A0A3Q3FN80"/>
<name>A0A3Q3FN80_9LABR</name>
<dbReference type="InterPro" id="IPR007110">
    <property type="entry name" value="Ig-like_dom"/>
</dbReference>